<dbReference type="Gene3D" id="3.40.50.740">
    <property type="match status" value="1"/>
</dbReference>
<keyword evidence="4" id="KW-0411">Iron-sulfur</keyword>
<dbReference type="Gene3D" id="3.30.2070.10">
    <property type="entry name" value="Formate dehydrogenase/DMSO reductase"/>
    <property type="match status" value="1"/>
</dbReference>
<dbReference type="CDD" id="cd02766">
    <property type="entry name" value="MopB_3"/>
    <property type="match status" value="1"/>
</dbReference>
<dbReference type="Gene3D" id="2.20.25.90">
    <property type="entry name" value="ADC-like domains"/>
    <property type="match status" value="1"/>
</dbReference>
<evidence type="ECO:0000256" key="1">
    <source>
        <dbReference type="ARBA" id="ARBA00010312"/>
    </source>
</evidence>
<dbReference type="SUPFAM" id="SSF50692">
    <property type="entry name" value="ADC-like"/>
    <property type="match status" value="1"/>
</dbReference>
<gene>
    <name evidence="6" type="ORF">DW070_13710</name>
</gene>
<dbReference type="PROSITE" id="PS51669">
    <property type="entry name" value="4FE4S_MOW_BIS_MGD"/>
    <property type="match status" value="1"/>
</dbReference>
<dbReference type="InterPro" id="IPR006656">
    <property type="entry name" value="Mopterin_OxRdtase"/>
</dbReference>
<dbReference type="InterPro" id="IPR006657">
    <property type="entry name" value="MoPterin_dinucl-bd_dom"/>
</dbReference>
<dbReference type="PANTHER" id="PTHR43742:SF6">
    <property type="entry name" value="OXIDOREDUCTASE YYAE-RELATED"/>
    <property type="match status" value="1"/>
</dbReference>
<evidence type="ECO:0000313" key="7">
    <source>
        <dbReference type="Proteomes" id="UP000260773"/>
    </source>
</evidence>
<dbReference type="GO" id="GO:0051536">
    <property type="term" value="F:iron-sulfur cluster binding"/>
    <property type="evidence" value="ECO:0007669"/>
    <property type="project" value="UniProtKB-KW"/>
</dbReference>
<feature type="domain" description="4Fe-4S Mo/W bis-MGD-type" evidence="5">
    <location>
        <begin position="10"/>
        <end position="67"/>
    </location>
</feature>
<dbReference type="Gene3D" id="3.40.228.10">
    <property type="entry name" value="Dimethylsulfoxide Reductase, domain 2"/>
    <property type="match status" value="1"/>
</dbReference>
<name>A0A3E2TH54_9FIRM</name>
<dbReference type="Proteomes" id="UP000260773">
    <property type="component" value="Unassembled WGS sequence"/>
</dbReference>
<evidence type="ECO:0000313" key="6">
    <source>
        <dbReference type="EMBL" id="RGB75759.1"/>
    </source>
</evidence>
<proteinExistence type="inferred from homology"/>
<evidence type="ECO:0000259" key="5">
    <source>
        <dbReference type="PROSITE" id="PS51669"/>
    </source>
</evidence>
<dbReference type="GO" id="GO:0016491">
    <property type="term" value="F:oxidoreductase activity"/>
    <property type="evidence" value="ECO:0007669"/>
    <property type="project" value="InterPro"/>
</dbReference>
<dbReference type="PANTHER" id="PTHR43742">
    <property type="entry name" value="TRIMETHYLAMINE-N-OXIDE REDUCTASE"/>
    <property type="match status" value="1"/>
</dbReference>
<sequence length="682" mass="75347">MIKDGYKMAKTIHKMSCPYDCPSTCGLEAEIEDGRLIKVKNDKTHPVSKNGICRKMQHYEQDIYSADRLRTPLRRVGRKGEAKFEPISWDEAVREITDQFKAIIEKWGAEAILPCVYSGVMSDIQRNCGDAFFNRMGASELVKTLCSSAKGAGYDAVVGKTGCLEPTELNDSDLYLIWSCNMAATRLQTLADLQKPANRHKKKILIDVYPNPTAAYCDQVITIKAGTDGALALSMMHVLKNEHLVDKSFVEKYTSGYPAFAETLDVYTPEWAESETGIPAEVIRQLAREFGQAKAPAIILGSGNSRHGNGGMTVRLITILSALTGAWQHPGGGLCGCTPIDTDYVNKSLITRPDFRKKPARKININQIGQALAMEGKEAVRGFYVYGCNPANTVSDQQLIIRGLEREDLFTVVHERFMTDTARYADIVLPATFSVEQTDIYRAYGYCTLSTGRKLVDAPGECRSNWDTFCLLAKGMGYADDYFDRSENEMLDILLSHPTRAIAETSDEAKETLRQGGSIALPFSDHLAFGTETGKMLIVNEKLAEPMPHYTAGYSGKCQDYPLHLVAAPSVWSLNSTFLDREHLMASRKEMTLWLNPEDAGTRQITDGMPVMAFNELGEVQFTARVDDRVAAGNAVSEGIFAGHQTQNGSGFNTLTHGRLSDIGAATTMNDNRVDVRPLQRV</sequence>
<comment type="caution">
    <text evidence="6">The sequence shown here is derived from an EMBL/GenBank/DDBJ whole genome shotgun (WGS) entry which is preliminary data.</text>
</comment>
<dbReference type="InterPro" id="IPR050612">
    <property type="entry name" value="Prok_Mopterin_Oxidored"/>
</dbReference>
<comment type="similarity">
    <text evidence="1">Belongs to the prokaryotic molybdopterin-containing oxidoreductase family.</text>
</comment>
<dbReference type="SMART" id="SM00926">
    <property type="entry name" value="Molybdop_Fe4S4"/>
    <property type="match status" value="1"/>
</dbReference>
<evidence type="ECO:0000256" key="2">
    <source>
        <dbReference type="ARBA" id="ARBA00022723"/>
    </source>
</evidence>
<protein>
    <submittedName>
        <fullName evidence="6">Dehydrogenase</fullName>
    </submittedName>
</protein>
<dbReference type="InterPro" id="IPR009010">
    <property type="entry name" value="Asp_de-COase-like_dom_sf"/>
</dbReference>
<keyword evidence="2" id="KW-0479">Metal-binding</keyword>
<dbReference type="GO" id="GO:0043546">
    <property type="term" value="F:molybdopterin cofactor binding"/>
    <property type="evidence" value="ECO:0007669"/>
    <property type="project" value="InterPro"/>
</dbReference>
<evidence type="ECO:0000256" key="4">
    <source>
        <dbReference type="ARBA" id="ARBA00023014"/>
    </source>
</evidence>
<dbReference type="InterPro" id="IPR006963">
    <property type="entry name" value="Mopterin_OxRdtase_4Fe-4S_dom"/>
</dbReference>
<dbReference type="Pfam" id="PF01568">
    <property type="entry name" value="Molydop_binding"/>
    <property type="match status" value="1"/>
</dbReference>
<keyword evidence="3" id="KW-0408">Iron</keyword>
<dbReference type="EMBL" id="QVEP01000043">
    <property type="protein sequence ID" value="RGB75759.1"/>
    <property type="molecule type" value="Genomic_DNA"/>
</dbReference>
<dbReference type="AlphaFoldDB" id="A0A3E2TH54"/>
<dbReference type="Pfam" id="PF00384">
    <property type="entry name" value="Molybdopterin"/>
    <property type="match status" value="1"/>
</dbReference>
<reference evidence="6 7" key="1">
    <citation type="submission" date="2018-08" db="EMBL/GenBank/DDBJ databases">
        <title>A genome reference for cultivated species of the human gut microbiota.</title>
        <authorList>
            <person name="Zou Y."/>
            <person name="Xue W."/>
            <person name="Luo G."/>
        </authorList>
    </citation>
    <scope>NUCLEOTIDE SEQUENCE [LARGE SCALE GENOMIC DNA]</scope>
    <source>
        <strain evidence="6 7">AF45-17</strain>
    </source>
</reference>
<dbReference type="GO" id="GO:0046872">
    <property type="term" value="F:metal ion binding"/>
    <property type="evidence" value="ECO:0007669"/>
    <property type="project" value="UniProtKB-KW"/>
</dbReference>
<organism evidence="6 7">
    <name type="scientific">Coprococcus catus</name>
    <dbReference type="NCBI Taxonomy" id="116085"/>
    <lineage>
        <taxon>Bacteria</taxon>
        <taxon>Bacillati</taxon>
        <taxon>Bacillota</taxon>
        <taxon>Clostridia</taxon>
        <taxon>Lachnospirales</taxon>
        <taxon>Lachnospiraceae</taxon>
        <taxon>Coprococcus</taxon>
    </lineage>
</organism>
<dbReference type="Gene3D" id="2.40.40.20">
    <property type="match status" value="1"/>
</dbReference>
<dbReference type="SUPFAM" id="SSF53706">
    <property type="entry name" value="Formate dehydrogenase/DMSO reductase, domains 1-3"/>
    <property type="match status" value="1"/>
</dbReference>
<evidence type="ECO:0000256" key="3">
    <source>
        <dbReference type="ARBA" id="ARBA00023004"/>
    </source>
</evidence>
<dbReference type="Pfam" id="PF04879">
    <property type="entry name" value="Molybdop_Fe4S4"/>
    <property type="match status" value="1"/>
</dbReference>
<accession>A0A3E2TH54</accession>